<feature type="transmembrane region" description="Helical" evidence="6">
    <location>
        <begin position="12"/>
        <end position="30"/>
    </location>
</feature>
<dbReference type="Pfam" id="PF00646">
    <property type="entry name" value="F-box"/>
    <property type="match status" value="1"/>
</dbReference>
<evidence type="ECO:0000256" key="3">
    <source>
        <dbReference type="ARBA" id="ARBA00022989"/>
    </source>
</evidence>
<keyword evidence="3 6" id="KW-1133">Transmembrane helix</keyword>
<feature type="domain" description="F-box" evidence="7">
    <location>
        <begin position="304"/>
        <end position="336"/>
    </location>
</feature>
<dbReference type="GeneID" id="25372114"/>
<comment type="subcellular location">
    <subcellularLocation>
        <location evidence="1">Membrane</location>
        <topology evidence="1">Multi-pass membrane protein</topology>
    </subcellularLocation>
</comment>
<evidence type="ECO:0000313" key="9">
    <source>
        <dbReference type="Proteomes" id="UP000030641"/>
    </source>
</evidence>
<proteinExistence type="predicted"/>
<dbReference type="PANTHER" id="PTHR31465">
    <property type="entry name" value="PROTEIN RTA1-RELATED"/>
    <property type="match status" value="1"/>
</dbReference>
<feature type="transmembrane region" description="Helical" evidence="6">
    <location>
        <begin position="189"/>
        <end position="209"/>
    </location>
</feature>
<dbReference type="InterPro" id="IPR007568">
    <property type="entry name" value="RTA1"/>
</dbReference>
<evidence type="ECO:0000256" key="1">
    <source>
        <dbReference type="ARBA" id="ARBA00004141"/>
    </source>
</evidence>
<feature type="region of interest" description="Disordered" evidence="5">
    <location>
        <begin position="392"/>
        <end position="421"/>
    </location>
</feature>
<feature type="transmembrane region" description="Helical" evidence="6">
    <location>
        <begin position="66"/>
        <end position="91"/>
    </location>
</feature>
<dbReference type="AlphaFoldDB" id="A0A074Y9Y2"/>
<sequence length="526" mass="59598">MGLYHYEPSQILAVGAAGVFGLGACMHLFQMIRYKTWFFTAFVVGAFMMTLGYVMRFLSARSPDSVMLYAMQSLFIILPPSLYAATIYMIYGRLVIFVNAPQASLIRPTLVTKVFVIGDVCSFLTQAGAGGMMVQPSMAATGKKLMLLGLGLQLVFFGFFLVVAITFWVRVKKVLYTAPPVPQIGSVPWTRLFCALFIAAALIIIRCAFRVVEFQQDSDGVLQSHEWYAYVFDAAPMLFVQTLFNVVHAGRVLPGAGVDRGDLDEEYIKLNNISHLSANIPLFYQSTTTQMDPLTSAHRVLETPELLEMILAFLPPCQLLVSQRVNTLWHDLISNSPQLQQLLFMRPTWSKTKPFDSHLSCEANRPSERPRNNVMLRKVLGGRYPTFTPRVTSQKEEEEYADKGVEAPDVNPDDINNIRRSQKSPSSYWTWDVNVMYPSDKLPTDDAAILYEKASWRRMYLCQPPCTELYLARRWCRATRPAIASEQGITMDMFIEKANKARELWNQLFISSDGDWHFEGPMPSKR</sequence>
<evidence type="ECO:0000259" key="7">
    <source>
        <dbReference type="Pfam" id="PF00646"/>
    </source>
</evidence>
<dbReference type="Pfam" id="PF04479">
    <property type="entry name" value="RTA1"/>
    <property type="match status" value="1"/>
</dbReference>
<dbReference type="InParanoid" id="A0A074Y9Y2"/>
<dbReference type="SUPFAM" id="SSF81383">
    <property type="entry name" value="F-box domain"/>
    <property type="match status" value="1"/>
</dbReference>
<dbReference type="STRING" id="1043005.A0A074Y9Y2"/>
<dbReference type="PANTHER" id="PTHR31465:SF33">
    <property type="entry name" value="DOMAIN PROTEIN, PUTATIVE (AFU_ORTHOLOGUE AFUA_5G01310)-RELATED"/>
    <property type="match status" value="1"/>
</dbReference>
<gene>
    <name evidence="8" type="ORF">AUEXF2481DRAFT_8958</name>
</gene>
<dbReference type="Proteomes" id="UP000030641">
    <property type="component" value="Unassembled WGS sequence"/>
</dbReference>
<keyword evidence="4 6" id="KW-0472">Membrane</keyword>
<dbReference type="InterPro" id="IPR001810">
    <property type="entry name" value="F-box_dom"/>
</dbReference>
<dbReference type="InterPro" id="IPR036047">
    <property type="entry name" value="F-box-like_dom_sf"/>
</dbReference>
<dbReference type="HOGENOM" id="CLU_517754_0_0_1"/>
<dbReference type="CDD" id="cd09917">
    <property type="entry name" value="F-box_SF"/>
    <property type="match status" value="1"/>
</dbReference>
<keyword evidence="9" id="KW-1185">Reference proteome</keyword>
<evidence type="ECO:0000256" key="4">
    <source>
        <dbReference type="ARBA" id="ARBA00023136"/>
    </source>
</evidence>
<organism evidence="8 9">
    <name type="scientific">Aureobasidium subglaciale (strain EXF-2481)</name>
    <name type="common">Aureobasidium pullulans var. subglaciale</name>
    <dbReference type="NCBI Taxonomy" id="1043005"/>
    <lineage>
        <taxon>Eukaryota</taxon>
        <taxon>Fungi</taxon>
        <taxon>Dikarya</taxon>
        <taxon>Ascomycota</taxon>
        <taxon>Pezizomycotina</taxon>
        <taxon>Dothideomycetes</taxon>
        <taxon>Dothideomycetidae</taxon>
        <taxon>Dothideales</taxon>
        <taxon>Saccotheciaceae</taxon>
        <taxon>Aureobasidium</taxon>
    </lineage>
</organism>
<reference evidence="8 9" key="1">
    <citation type="journal article" date="2014" name="BMC Genomics">
        <title>Genome sequencing of four Aureobasidium pullulans varieties: biotechnological potential, stress tolerance, and description of new species.</title>
        <authorList>
            <person name="Gostin Ar C."/>
            <person name="Ohm R.A."/>
            <person name="Kogej T."/>
            <person name="Sonjak S."/>
            <person name="Turk M."/>
            <person name="Zajc J."/>
            <person name="Zalar P."/>
            <person name="Grube M."/>
            <person name="Sun H."/>
            <person name="Han J."/>
            <person name="Sharma A."/>
            <person name="Chiniquy J."/>
            <person name="Ngan C.Y."/>
            <person name="Lipzen A."/>
            <person name="Barry K."/>
            <person name="Grigoriev I.V."/>
            <person name="Gunde-Cimerman N."/>
        </authorList>
    </citation>
    <scope>NUCLEOTIDE SEQUENCE [LARGE SCALE GENOMIC DNA]</scope>
    <source>
        <strain evidence="8 9">EXF-2481</strain>
    </source>
</reference>
<dbReference type="GO" id="GO:0016020">
    <property type="term" value="C:membrane"/>
    <property type="evidence" value="ECO:0007669"/>
    <property type="project" value="UniProtKB-SubCell"/>
</dbReference>
<dbReference type="RefSeq" id="XP_013339443.1">
    <property type="nucleotide sequence ID" value="XM_013483989.1"/>
</dbReference>
<evidence type="ECO:0000256" key="2">
    <source>
        <dbReference type="ARBA" id="ARBA00022692"/>
    </source>
</evidence>
<accession>A0A074Y9Y2</accession>
<evidence type="ECO:0000256" key="6">
    <source>
        <dbReference type="SAM" id="Phobius"/>
    </source>
</evidence>
<protein>
    <recommendedName>
        <fullName evidence="7">F-box domain-containing protein</fullName>
    </recommendedName>
</protein>
<name>A0A074Y9Y2_AURSE</name>
<dbReference type="OrthoDB" id="3800738at2759"/>
<feature type="transmembrane region" description="Helical" evidence="6">
    <location>
        <begin position="36"/>
        <end position="54"/>
    </location>
</feature>
<feature type="transmembrane region" description="Helical" evidence="6">
    <location>
        <begin position="145"/>
        <end position="169"/>
    </location>
</feature>
<keyword evidence="2 6" id="KW-0812">Transmembrane</keyword>
<evidence type="ECO:0000256" key="5">
    <source>
        <dbReference type="SAM" id="MobiDB-lite"/>
    </source>
</evidence>
<dbReference type="EMBL" id="KL584783">
    <property type="protein sequence ID" value="KEQ91002.1"/>
    <property type="molecule type" value="Genomic_DNA"/>
</dbReference>
<evidence type="ECO:0000313" key="8">
    <source>
        <dbReference type="EMBL" id="KEQ91002.1"/>
    </source>
</evidence>